<organism evidence="1 2">
    <name type="scientific">Candidatus Staskawiczbacteria bacterium RIFCSPHIGHO2_01_FULL_41_41</name>
    <dbReference type="NCBI Taxonomy" id="1802203"/>
    <lineage>
        <taxon>Bacteria</taxon>
        <taxon>Candidatus Staskawicziibacteriota</taxon>
    </lineage>
</organism>
<evidence type="ECO:0000313" key="2">
    <source>
        <dbReference type="Proteomes" id="UP000178774"/>
    </source>
</evidence>
<dbReference type="Proteomes" id="UP000178774">
    <property type="component" value="Unassembled WGS sequence"/>
</dbReference>
<accession>A0A1G2HUZ8</accession>
<gene>
    <name evidence="1" type="ORF">A2822_02255</name>
</gene>
<name>A0A1G2HUZ8_9BACT</name>
<sequence length="61" mass="6627">MLPFLAPNKYVKPVDKGVVALATTYTYAASAAQGNTYAASAAQGHTYAIAEWRNQHFYGIF</sequence>
<proteinExistence type="predicted"/>
<comment type="caution">
    <text evidence="1">The sequence shown here is derived from an EMBL/GenBank/DDBJ whole genome shotgun (WGS) entry which is preliminary data.</text>
</comment>
<protein>
    <submittedName>
        <fullName evidence="1">Uncharacterized protein</fullName>
    </submittedName>
</protein>
<reference evidence="1 2" key="1">
    <citation type="journal article" date="2016" name="Nat. Commun.">
        <title>Thousands of microbial genomes shed light on interconnected biogeochemical processes in an aquifer system.</title>
        <authorList>
            <person name="Anantharaman K."/>
            <person name="Brown C.T."/>
            <person name="Hug L.A."/>
            <person name="Sharon I."/>
            <person name="Castelle C.J."/>
            <person name="Probst A.J."/>
            <person name="Thomas B.C."/>
            <person name="Singh A."/>
            <person name="Wilkins M.J."/>
            <person name="Karaoz U."/>
            <person name="Brodie E.L."/>
            <person name="Williams K.H."/>
            <person name="Hubbard S.S."/>
            <person name="Banfield J.F."/>
        </authorList>
    </citation>
    <scope>NUCLEOTIDE SEQUENCE [LARGE SCALE GENOMIC DNA]</scope>
</reference>
<dbReference type="AlphaFoldDB" id="A0A1G2HUZ8"/>
<dbReference type="EMBL" id="MHOP01000007">
    <property type="protein sequence ID" value="OGZ66273.1"/>
    <property type="molecule type" value="Genomic_DNA"/>
</dbReference>
<evidence type="ECO:0000313" key="1">
    <source>
        <dbReference type="EMBL" id="OGZ66273.1"/>
    </source>
</evidence>